<dbReference type="Pfam" id="PF13600">
    <property type="entry name" value="DUF4140"/>
    <property type="match status" value="1"/>
</dbReference>
<dbReference type="InterPro" id="IPR011935">
    <property type="entry name" value="CHP02231"/>
</dbReference>
<evidence type="ECO:0000313" key="5">
    <source>
        <dbReference type="Proteomes" id="UP000190312"/>
    </source>
</evidence>
<feature type="region of interest" description="Disordered" evidence="1">
    <location>
        <begin position="215"/>
        <end position="239"/>
    </location>
</feature>
<evidence type="ECO:0000259" key="3">
    <source>
        <dbReference type="Pfam" id="PF13600"/>
    </source>
</evidence>
<dbReference type="Proteomes" id="UP000190312">
    <property type="component" value="Unassembled WGS sequence"/>
</dbReference>
<dbReference type="eggNOG" id="ENOG502QXGR">
    <property type="taxonomic scope" value="Eukaryota"/>
</dbReference>
<dbReference type="VEuPathDB" id="FungiDB:AO090138000106"/>
<reference evidence="4 5" key="1">
    <citation type="submission" date="2016-10" db="EMBL/GenBank/DDBJ databases">
        <title>Genome sequencing of Aspergillus oryzae BCC7051.</title>
        <authorList>
            <person name="Thammarongtham C."/>
            <person name="Vorapreeda T."/>
            <person name="Nookaew I."/>
            <person name="Srisuk T."/>
            <person name="Land M."/>
            <person name="Jeennor S."/>
            <person name="Laoteng K."/>
        </authorList>
    </citation>
    <scope>NUCLEOTIDE SEQUENCE [LARGE SCALE GENOMIC DNA]</scope>
    <source>
        <strain evidence="4 5">BCC7051</strain>
    </source>
</reference>
<organism evidence="4 5">
    <name type="scientific">Aspergillus oryzae</name>
    <name type="common">Yellow koji mold</name>
    <dbReference type="NCBI Taxonomy" id="5062"/>
    <lineage>
        <taxon>Eukaryota</taxon>
        <taxon>Fungi</taxon>
        <taxon>Dikarya</taxon>
        <taxon>Ascomycota</taxon>
        <taxon>Pezizomycotina</taxon>
        <taxon>Eurotiomycetes</taxon>
        <taxon>Eurotiomycetidae</taxon>
        <taxon>Eurotiales</taxon>
        <taxon>Aspergillaceae</taxon>
        <taxon>Aspergillus</taxon>
        <taxon>Aspergillus subgen. Circumdati</taxon>
    </lineage>
</organism>
<comment type="caution">
    <text evidence="4">The sequence shown here is derived from an EMBL/GenBank/DDBJ whole genome shotgun (WGS) entry which is preliminary data.</text>
</comment>
<evidence type="ECO:0000313" key="4">
    <source>
        <dbReference type="EMBL" id="OOO05035.1"/>
    </source>
</evidence>
<evidence type="ECO:0000259" key="2">
    <source>
        <dbReference type="Pfam" id="PF13598"/>
    </source>
</evidence>
<proteinExistence type="predicted"/>
<dbReference type="InterPro" id="IPR025554">
    <property type="entry name" value="DUF4140"/>
</dbReference>
<gene>
    <name evidence="4" type="ORF">OAory_01113720</name>
</gene>
<feature type="compositionally biased region" description="Polar residues" evidence="1">
    <location>
        <begin position="415"/>
        <end position="425"/>
    </location>
</feature>
<feature type="compositionally biased region" description="Low complexity" evidence="1">
    <location>
        <begin position="463"/>
        <end position="482"/>
    </location>
</feature>
<sequence length="764" mass="84719">MTDIHQSEIQISNLPTKSVVITPQRATITREIHTTIHPGQNAITILGLDPNVDLDSVQIDGSGPATITDMQTDVVPRREKFNDVYPDLTVDEASDIDQDMTTDEEGLDIDDSELQAILKEEQSLSTSLAKAQDDKSASLFVLQFLVGYGKSIDSTTSDPTKLNDFLQMYLQQRKTEGDRARDTEVKIADGEKALEGIKRKRERLESAHTKAKQAALKEVRRAREKRVRERQERRAQQKRDIKEKKMFWTDLVGQVKVYLDGHVSATPGSSRRSSVTENVTCGGQPIEVTMNLTYIVPGPNWVPRYNLKINTPASTAALVYNADFQNKSSETWKDAKVTLSTSHAAFSGLDESIPILQPWHVTTCSISDPKSISWQDVLRSPAEKNPNAMATNKDPYQAAIDAQKRARAHIMASARSAQESGTSPNAQQMQQQAMQQQAMQQQAMQQQAMQQQAMQQQAMQQQAMAQQAPAARRGQGAARSASFTPRQDSRHSWVPSARRALGWGTNADEEENEEADDSDNDTQSIASPSLERQDSVPQNYGLTTTYELSGLRTLVPSTSHRRHLIAQSTLQSLTLTHVIVPKIRAAAFLRARVQNTSSVNILRGKTGISVDGTFLGTSTLPSCVPNDFFNISLGVDPNVLVTYAKPTVRKLSTGYISKEKAAVFRRSCWVKNTKSTAVDMIVSDQIPLKDNEQMRIQVLEPKGLEKEGSEVDMALERDRGKGKAVMMRNGEVKWFVKLEPGKDVRMVLEYNAKVPDGNAVVTAT</sequence>
<dbReference type="EMBL" id="MKZY01000010">
    <property type="protein sequence ID" value="OOO05035.1"/>
    <property type="molecule type" value="Genomic_DNA"/>
</dbReference>
<dbReference type="InterPro" id="IPR037291">
    <property type="entry name" value="DUF4139"/>
</dbReference>
<dbReference type="PANTHER" id="PTHR31005">
    <property type="entry name" value="DUF4139 DOMAIN-CONTAINING PROTEIN"/>
    <property type="match status" value="1"/>
</dbReference>
<dbReference type="AlphaFoldDB" id="A0A1S9D7H9"/>
<evidence type="ECO:0008006" key="6">
    <source>
        <dbReference type="Google" id="ProtNLM"/>
    </source>
</evidence>
<evidence type="ECO:0000256" key="1">
    <source>
        <dbReference type="SAM" id="MobiDB-lite"/>
    </source>
</evidence>
<dbReference type="OrthoDB" id="10068793at2759"/>
<feature type="compositionally biased region" description="Acidic residues" evidence="1">
    <location>
        <begin position="507"/>
        <end position="520"/>
    </location>
</feature>
<name>A0A1S9D7H9_ASPOZ</name>
<dbReference type="PANTHER" id="PTHR31005:SF8">
    <property type="entry name" value="DUF4139 DOMAIN-CONTAINING PROTEIN"/>
    <property type="match status" value="1"/>
</dbReference>
<feature type="region of interest" description="Disordered" evidence="1">
    <location>
        <begin position="463"/>
        <end position="541"/>
    </location>
</feature>
<accession>A0A1S9D7H9</accession>
<dbReference type="Pfam" id="PF13598">
    <property type="entry name" value="DUF4139"/>
    <property type="match status" value="1"/>
</dbReference>
<protein>
    <recommendedName>
        <fullName evidence="6">DUF4139 domain-containing protein</fullName>
    </recommendedName>
</protein>
<feature type="domain" description="DUF4140" evidence="3">
    <location>
        <begin position="19"/>
        <end position="137"/>
    </location>
</feature>
<feature type="region of interest" description="Disordered" evidence="1">
    <location>
        <begin position="401"/>
        <end position="434"/>
    </location>
</feature>
<dbReference type="SUPFAM" id="SSF81995">
    <property type="entry name" value="beta-sandwich domain of Sec23/24"/>
    <property type="match status" value="1"/>
</dbReference>
<feature type="domain" description="DUF4139" evidence="2">
    <location>
        <begin position="291"/>
        <end position="755"/>
    </location>
</feature>